<protein>
    <submittedName>
        <fullName evidence="1">Uncharacterized protein</fullName>
    </submittedName>
</protein>
<accession>A0A6J7X0L7</accession>
<organism evidence="1">
    <name type="scientific">uncultured Caudovirales phage</name>
    <dbReference type="NCBI Taxonomy" id="2100421"/>
    <lineage>
        <taxon>Viruses</taxon>
        <taxon>Duplodnaviria</taxon>
        <taxon>Heunggongvirae</taxon>
        <taxon>Uroviricota</taxon>
        <taxon>Caudoviricetes</taxon>
        <taxon>Peduoviridae</taxon>
        <taxon>Maltschvirus</taxon>
        <taxon>Maltschvirus maltsch</taxon>
    </lineage>
</organism>
<proteinExistence type="predicted"/>
<name>A0A6J7X0L7_9CAUD</name>
<dbReference type="EMBL" id="LR798295">
    <property type="protein sequence ID" value="CAB5221874.1"/>
    <property type="molecule type" value="Genomic_DNA"/>
</dbReference>
<gene>
    <name evidence="1" type="ORF">UFOVP359_112</name>
</gene>
<evidence type="ECO:0000313" key="1">
    <source>
        <dbReference type="EMBL" id="CAB5221874.1"/>
    </source>
</evidence>
<sequence length="84" mass="9452">MPAPYNVKRNYRGCNGYSVVGADGKAHGCMKTRRMAIRQQRALYAATADKKSNEISAIEDQIIKQYVEEIKKESSVWDGSVLKK</sequence>
<reference evidence="1" key="1">
    <citation type="submission" date="2020-05" db="EMBL/GenBank/DDBJ databases">
        <authorList>
            <person name="Chiriac C."/>
            <person name="Salcher M."/>
            <person name="Ghai R."/>
            <person name="Kavagutti S V."/>
        </authorList>
    </citation>
    <scope>NUCLEOTIDE SEQUENCE</scope>
</reference>